<dbReference type="EMBL" id="KQ947428">
    <property type="protein sequence ID" value="KUJ10784.1"/>
    <property type="molecule type" value="Genomic_DNA"/>
</dbReference>
<reference evidence="3 4" key="1">
    <citation type="submission" date="2015-10" db="EMBL/GenBank/DDBJ databases">
        <title>Full genome of DAOMC 229536 Phialocephala scopiformis, a fungal endophyte of spruce producing the potent anti-insectan compound rugulosin.</title>
        <authorList>
            <consortium name="DOE Joint Genome Institute"/>
            <person name="Walker A.K."/>
            <person name="Frasz S.L."/>
            <person name="Seifert K.A."/>
            <person name="Miller J.D."/>
            <person name="Mondo S.J."/>
            <person name="Labutti K."/>
            <person name="Lipzen A."/>
            <person name="Dockter R."/>
            <person name="Kennedy M."/>
            <person name="Grigoriev I.V."/>
            <person name="Spatafora J.W."/>
        </authorList>
    </citation>
    <scope>NUCLEOTIDE SEQUENCE [LARGE SCALE GENOMIC DNA]</scope>
    <source>
        <strain evidence="3 4">CBS 120377</strain>
    </source>
</reference>
<evidence type="ECO:0000256" key="2">
    <source>
        <dbReference type="SAM" id="MobiDB-lite"/>
    </source>
</evidence>
<proteinExistence type="predicted"/>
<dbReference type="AlphaFoldDB" id="A0A194WSX9"/>
<feature type="compositionally biased region" description="Low complexity" evidence="2">
    <location>
        <begin position="379"/>
        <end position="389"/>
    </location>
</feature>
<sequence length="431" mass="48448">MADPNLNPSVLPFQDTAILSMKKREKEGDTPSTLTANGSDVQTTEAMGEIVSAPSGELAVPTTKIDQLDAEVFSNLSIEEKTAIQCSEEWMRKTPKERLSIDGSAYFSTLQDMYNHQPSRCSPDCCDFVGMIENMVRMLDTTIKRAVEENCMLRNQLALNDPVAVASLRQMMDAKYNELYAHMVQGCRMNQAYADKIGELEGRLAVVKFQRDDAIQRLPELFQSSKEQDATITRLMGENRDLTGDSLSWKEKFMQKEEAMKNSQRDLKTQNKLLQKESRMVKEEAAAKLEAKDSVIWDLQDTLNQNEKQNKSKQLIKDLEAKCERLERELDMAQSQVRKLKIMHTVPPTALPKPNAKKNKNSKVMQPTVAIAPVENTASEESQSSSGEEPVTSPVDDDREDVEPEERASTGIFAQFKKALKSTAILLSGVW</sequence>
<protein>
    <submittedName>
        <fullName evidence="3">Uncharacterized protein</fullName>
    </submittedName>
</protein>
<gene>
    <name evidence="3" type="ORF">LY89DRAFT_739774</name>
</gene>
<evidence type="ECO:0000256" key="1">
    <source>
        <dbReference type="SAM" id="Coils"/>
    </source>
</evidence>
<dbReference type="GeneID" id="28830229"/>
<accession>A0A194WSX9</accession>
<feature type="coiled-coil region" evidence="1">
    <location>
        <begin position="309"/>
        <end position="343"/>
    </location>
</feature>
<keyword evidence="1" id="KW-0175">Coiled coil</keyword>
<evidence type="ECO:0000313" key="4">
    <source>
        <dbReference type="Proteomes" id="UP000070700"/>
    </source>
</evidence>
<dbReference type="RefSeq" id="XP_018065139.1">
    <property type="nucleotide sequence ID" value="XM_018220503.1"/>
</dbReference>
<evidence type="ECO:0000313" key="3">
    <source>
        <dbReference type="EMBL" id="KUJ10784.1"/>
    </source>
</evidence>
<name>A0A194WSX9_MOLSC</name>
<feature type="compositionally biased region" description="Acidic residues" evidence="2">
    <location>
        <begin position="395"/>
        <end position="404"/>
    </location>
</feature>
<dbReference type="KEGG" id="psco:LY89DRAFT_739774"/>
<keyword evidence="4" id="KW-1185">Reference proteome</keyword>
<dbReference type="Proteomes" id="UP000070700">
    <property type="component" value="Unassembled WGS sequence"/>
</dbReference>
<organism evidence="3 4">
    <name type="scientific">Mollisia scopiformis</name>
    <name type="common">Conifer needle endophyte fungus</name>
    <name type="synonym">Phialocephala scopiformis</name>
    <dbReference type="NCBI Taxonomy" id="149040"/>
    <lineage>
        <taxon>Eukaryota</taxon>
        <taxon>Fungi</taxon>
        <taxon>Dikarya</taxon>
        <taxon>Ascomycota</taxon>
        <taxon>Pezizomycotina</taxon>
        <taxon>Leotiomycetes</taxon>
        <taxon>Helotiales</taxon>
        <taxon>Mollisiaceae</taxon>
        <taxon>Mollisia</taxon>
    </lineage>
</organism>
<dbReference type="InParanoid" id="A0A194WSX9"/>
<feature type="region of interest" description="Disordered" evidence="2">
    <location>
        <begin position="347"/>
        <end position="411"/>
    </location>
</feature>